<dbReference type="NCBIfam" id="NF033749">
    <property type="entry name" value="bact_hemeryth"/>
    <property type="match status" value="2"/>
</dbReference>
<dbReference type="EMBL" id="JACHGJ010000002">
    <property type="protein sequence ID" value="MBB6479578.1"/>
    <property type="molecule type" value="Genomic_DNA"/>
</dbReference>
<accession>A0A841RA52</accession>
<dbReference type="Pfam" id="PF01814">
    <property type="entry name" value="Hemerythrin"/>
    <property type="match status" value="2"/>
</dbReference>
<dbReference type="InterPro" id="IPR012312">
    <property type="entry name" value="Hemerythrin-like"/>
</dbReference>
<evidence type="ECO:0000259" key="5">
    <source>
        <dbReference type="Pfam" id="PF01814"/>
    </source>
</evidence>
<reference evidence="6 7" key="1">
    <citation type="submission" date="2020-08" db="EMBL/GenBank/DDBJ databases">
        <title>Genomic Encyclopedia of Type Strains, Phase IV (KMG-IV): sequencing the most valuable type-strain genomes for metagenomic binning, comparative biology and taxonomic classification.</title>
        <authorList>
            <person name="Goeker M."/>
        </authorList>
    </citation>
    <scope>NUCLEOTIDE SEQUENCE [LARGE SCALE GENOMIC DNA]</scope>
    <source>
        <strain evidence="6 7">DSM 2461</strain>
    </source>
</reference>
<protein>
    <submittedName>
        <fullName evidence="6">Hemerythrin-like metal-binding protein</fullName>
    </submittedName>
</protein>
<keyword evidence="4" id="KW-0408">Iron</keyword>
<sequence>MFIEWKDEKFGLGISTIDTQHRELITITNQLHNIVDRENHQKEAIRILKQLYAYTSYHFTSEEALQKEYGYPDLNGHIATHRSFKEKIKEELEGVRDKLNYPLAPIQDFLVEWILKHIKGEDVKYADYFKGRGIFPETNFSISAEKRSNVLDQWENQQLELEIKGIDDQHKELIYILQQTNDLQHTSSSRKTLYIPVIIKKLFYYSQFHFSYEEEHMAKNGYPELKAHMTLHKGFIDKIRHFASEYGQGFSELTDEIILFLKDWTIGHILQEDRKYKDFLIDKSVDR</sequence>
<dbReference type="InterPro" id="IPR050669">
    <property type="entry name" value="Hemerythrin"/>
</dbReference>
<dbReference type="PANTHER" id="PTHR37164:SF1">
    <property type="entry name" value="BACTERIOHEMERYTHRIN"/>
    <property type="match status" value="1"/>
</dbReference>
<dbReference type="Gene3D" id="1.20.120.50">
    <property type="entry name" value="Hemerythrin-like"/>
    <property type="match status" value="2"/>
</dbReference>
<dbReference type="GO" id="GO:0046872">
    <property type="term" value="F:metal ion binding"/>
    <property type="evidence" value="ECO:0007669"/>
    <property type="project" value="UniProtKB-KW"/>
</dbReference>
<evidence type="ECO:0000256" key="1">
    <source>
        <dbReference type="ARBA" id="ARBA00010587"/>
    </source>
</evidence>
<dbReference type="AlphaFoldDB" id="A0A841RA52"/>
<dbReference type="InterPro" id="IPR016131">
    <property type="entry name" value="Haemerythrin_Fe_BS"/>
</dbReference>
<keyword evidence="3" id="KW-0479">Metal-binding</keyword>
<comment type="similarity">
    <text evidence="1">Belongs to the hemerythrin family.</text>
</comment>
<dbReference type="GO" id="GO:0005344">
    <property type="term" value="F:oxygen carrier activity"/>
    <property type="evidence" value="ECO:0007669"/>
    <property type="project" value="UniProtKB-KW"/>
</dbReference>
<keyword evidence="2" id="KW-0813">Transport</keyword>
<organism evidence="6 7">
    <name type="scientific">Spirochaeta isovalerica</name>
    <dbReference type="NCBI Taxonomy" id="150"/>
    <lineage>
        <taxon>Bacteria</taxon>
        <taxon>Pseudomonadati</taxon>
        <taxon>Spirochaetota</taxon>
        <taxon>Spirochaetia</taxon>
        <taxon>Spirochaetales</taxon>
        <taxon>Spirochaetaceae</taxon>
        <taxon>Spirochaeta</taxon>
    </lineage>
</organism>
<proteinExistence type="inferred from homology"/>
<dbReference type="Proteomes" id="UP000587760">
    <property type="component" value="Unassembled WGS sequence"/>
</dbReference>
<keyword evidence="7" id="KW-1185">Reference proteome</keyword>
<feature type="domain" description="Hemerythrin-like" evidence="5">
    <location>
        <begin position="13"/>
        <end position="125"/>
    </location>
</feature>
<feature type="domain" description="Hemerythrin-like" evidence="5">
    <location>
        <begin position="163"/>
        <end position="278"/>
    </location>
</feature>
<name>A0A841RA52_9SPIO</name>
<keyword evidence="2" id="KW-0561">Oxygen transport</keyword>
<dbReference type="PANTHER" id="PTHR37164">
    <property type="entry name" value="BACTERIOHEMERYTHRIN"/>
    <property type="match status" value="1"/>
</dbReference>
<evidence type="ECO:0000256" key="4">
    <source>
        <dbReference type="ARBA" id="ARBA00023004"/>
    </source>
</evidence>
<dbReference type="InterPro" id="IPR035938">
    <property type="entry name" value="Hemerythrin-like_sf"/>
</dbReference>
<dbReference type="RefSeq" id="WP_184744947.1">
    <property type="nucleotide sequence ID" value="NZ_JACHGJ010000002.1"/>
</dbReference>
<dbReference type="NCBIfam" id="TIGR02481">
    <property type="entry name" value="hemeryth_dom"/>
    <property type="match status" value="2"/>
</dbReference>
<evidence type="ECO:0000313" key="7">
    <source>
        <dbReference type="Proteomes" id="UP000587760"/>
    </source>
</evidence>
<evidence type="ECO:0000256" key="3">
    <source>
        <dbReference type="ARBA" id="ARBA00022723"/>
    </source>
</evidence>
<dbReference type="PROSITE" id="PS00550">
    <property type="entry name" value="HEMERYTHRINS"/>
    <property type="match status" value="1"/>
</dbReference>
<dbReference type="CDD" id="cd12107">
    <property type="entry name" value="Hemerythrin"/>
    <property type="match status" value="2"/>
</dbReference>
<gene>
    <name evidence="6" type="ORF">HNR50_001236</name>
</gene>
<dbReference type="InterPro" id="IPR012827">
    <property type="entry name" value="Hemerythrin_metal-bd"/>
</dbReference>
<dbReference type="SUPFAM" id="SSF47188">
    <property type="entry name" value="Hemerythrin-like"/>
    <property type="match status" value="2"/>
</dbReference>
<evidence type="ECO:0000313" key="6">
    <source>
        <dbReference type="EMBL" id="MBB6479578.1"/>
    </source>
</evidence>
<comment type="caution">
    <text evidence="6">The sequence shown here is derived from an EMBL/GenBank/DDBJ whole genome shotgun (WGS) entry which is preliminary data.</text>
</comment>
<evidence type="ECO:0000256" key="2">
    <source>
        <dbReference type="ARBA" id="ARBA00022621"/>
    </source>
</evidence>